<dbReference type="PROSITE" id="PS51698">
    <property type="entry name" value="U_BOX"/>
    <property type="match status" value="1"/>
</dbReference>
<feature type="region of interest" description="Disordered" evidence="8">
    <location>
        <begin position="499"/>
        <end position="518"/>
    </location>
</feature>
<evidence type="ECO:0000259" key="9">
    <source>
        <dbReference type="PROSITE" id="PS51698"/>
    </source>
</evidence>
<reference evidence="10 11" key="1">
    <citation type="submission" date="2018-09" db="EMBL/GenBank/DDBJ databases">
        <title>A high-quality reference genome of wild soybean provides a powerful tool to mine soybean genomes.</title>
        <authorList>
            <person name="Xie M."/>
            <person name="Chung C.Y.L."/>
            <person name="Li M.-W."/>
            <person name="Wong F.-L."/>
            <person name="Chan T.-F."/>
            <person name="Lam H.-M."/>
        </authorList>
    </citation>
    <scope>NUCLEOTIDE SEQUENCE [LARGE SCALE GENOMIC DNA]</scope>
    <source>
        <strain evidence="11">cv. W05</strain>
        <tissue evidence="10">Hypocotyl of etiolated seedlings</tissue>
    </source>
</reference>
<gene>
    <name evidence="10" type="ORF">D0Y65_012318</name>
</gene>
<dbReference type="InterPro" id="IPR016024">
    <property type="entry name" value="ARM-type_fold"/>
</dbReference>
<dbReference type="EC" id="2.3.2.27" evidence="3"/>
<keyword evidence="5" id="KW-0677">Repeat</keyword>
<name>A0A445KP87_GLYSO</name>
<dbReference type="PROSITE" id="PS50176">
    <property type="entry name" value="ARM_REPEAT"/>
    <property type="match status" value="1"/>
</dbReference>
<dbReference type="InterPro" id="IPR000225">
    <property type="entry name" value="Armadillo"/>
</dbReference>
<dbReference type="SMART" id="SM00504">
    <property type="entry name" value="Ubox"/>
    <property type="match status" value="1"/>
</dbReference>
<dbReference type="InterPro" id="IPR013083">
    <property type="entry name" value="Znf_RING/FYVE/PHD"/>
</dbReference>
<dbReference type="CDD" id="cd16664">
    <property type="entry name" value="RING-Ubox_PUB"/>
    <property type="match status" value="1"/>
</dbReference>
<dbReference type="Proteomes" id="UP000289340">
    <property type="component" value="Chromosome 5"/>
</dbReference>
<evidence type="ECO:0000256" key="7">
    <source>
        <dbReference type="PROSITE-ProRule" id="PRU00259"/>
    </source>
</evidence>
<dbReference type="InterPro" id="IPR058678">
    <property type="entry name" value="ARM_PUB"/>
</dbReference>
<proteinExistence type="predicted"/>
<dbReference type="FunFam" id="3.30.40.10:FF:000114">
    <property type="entry name" value="RING-type E3 ubiquitin transferase"/>
    <property type="match status" value="1"/>
</dbReference>
<keyword evidence="11" id="KW-1185">Reference proteome</keyword>
<dbReference type="SMR" id="A0A445KP87"/>
<dbReference type="GO" id="GO:0061630">
    <property type="term" value="F:ubiquitin protein ligase activity"/>
    <property type="evidence" value="ECO:0007669"/>
    <property type="project" value="UniProtKB-EC"/>
</dbReference>
<keyword evidence="6" id="KW-0833">Ubl conjugation pathway</keyword>
<dbReference type="UniPathway" id="UPA00143"/>
<dbReference type="Gene3D" id="3.30.40.10">
    <property type="entry name" value="Zinc/RING finger domain, C3HC4 (zinc finger)"/>
    <property type="match status" value="1"/>
</dbReference>
<dbReference type="PANTHER" id="PTHR23315:SF257">
    <property type="entry name" value="RING-TYPE E3 UBIQUITIN TRANSFERASE"/>
    <property type="match status" value="1"/>
</dbReference>
<evidence type="ECO:0000256" key="5">
    <source>
        <dbReference type="ARBA" id="ARBA00022737"/>
    </source>
</evidence>
<evidence type="ECO:0000256" key="8">
    <source>
        <dbReference type="SAM" id="MobiDB-lite"/>
    </source>
</evidence>
<dbReference type="PANTHER" id="PTHR23315">
    <property type="entry name" value="U BOX DOMAIN-CONTAINING"/>
    <property type="match status" value="1"/>
</dbReference>
<dbReference type="SMART" id="SM00185">
    <property type="entry name" value="ARM"/>
    <property type="match status" value="2"/>
</dbReference>
<evidence type="ECO:0000256" key="6">
    <source>
        <dbReference type="ARBA" id="ARBA00022786"/>
    </source>
</evidence>
<comment type="pathway">
    <text evidence="2">Protein modification; protein ubiquitination.</text>
</comment>
<evidence type="ECO:0000256" key="1">
    <source>
        <dbReference type="ARBA" id="ARBA00000900"/>
    </source>
</evidence>
<dbReference type="EMBL" id="QZWG01000005">
    <property type="protein sequence ID" value="RZC12481.1"/>
    <property type="molecule type" value="Genomic_DNA"/>
</dbReference>
<dbReference type="Gene3D" id="1.25.10.10">
    <property type="entry name" value="Leucine-rich Repeat Variant"/>
    <property type="match status" value="1"/>
</dbReference>
<evidence type="ECO:0000313" key="11">
    <source>
        <dbReference type="Proteomes" id="UP000289340"/>
    </source>
</evidence>
<feature type="domain" description="U-box" evidence="9">
    <location>
        <begin position="68"/>
        <end position="142"/>
    </location>
</feature>
<sequence>MRKYSKLFRNEFSDDNDSQGSAPCSPVQGSIEDSVPGSHCQAFDRQLSKFSCFNFKPNISRTSGQMPLPPEELRCPISLQLMYDPVIIASGQTYERVCIEKWFSDGHNNCPKTQQKLSHLCLTPNYCVKGLVSSWCEQNGVPIPEGPPESLDLNYWGLVLSESESTNSKSVNSVSSCKLKGVHVVPLEESGISEESVENGTESVSAQEEDTEQYFSFLKVLTEVNNWRKQCEVVEQLRLLLRDDEEARIFMGANGFVEALLQFLQSAVREGSLMALESGAMALFNLAVNNNRNKEIMLSAGVLSLLEEMIPKTSSYGCTTALYLSLSCLEEAKPMIGMSQAVQFLIQLLQSDSDVQCKQDSLHALYNLSTVPSNIPYLLSSGVISGLQSLLVGEGDCIWTEKCVAVLINLATSQVGREEIVSTPGLIGALASILDTGELIEQEQAVSCLLILCNRSEECSEMVLQEGVIPALVSISVNGTPRGQEKAQKLLMLFREQRRDPSPVKTHQCSPEASDLSMPPAEMKPLCKSISRRKSGRAFSFFWKNKSYSVYQC</sequence>
<protein>
    <recommendedName>
        <fullName evidence="3">RING-type E3 ubiquitin transferase</fullName>
        <ecNumber evidence="3">2.3.2.27</ecNumber>
    </recommendedName>
</protein>
<organism evidence="10 11">
    <name type="scientific">Glycine soja</name>
    <name type="common">Wild soybean</name>
    <dbReference type="NCBI Taxonomy" id="3848"/>
    <lineage>
        <taxon>Eukaryota</taxon>
        <taxon>Viridiplantae</taxon>
        <taxon>Streptophyta</taxon>
        <taxon>Embryophyta</taxon>
        <taxon>Tracheophyta</taxon>
        <taxon>Spermatophyta</taxon>
        <taxon>Magnoliopsida</taxon>
        <taxon>eudicotyledons</taxon>
        <taxon>Gunneridae</taxon>
        <taxon>Pentapetalae</taxon>
        <taxon>rosids</taxon>
        <taxon>fabids</taxon>
        <taxon>Fabales</taxon>
        <taxon>Fabaceae</taxon>
        <taxon>Papilionoideae</taxon>
        <taxon>50 kb inversion clade</taxon>
        <taxon>NPAAA clade</taxon>
        <taxon>indigoferoid/millettioid clade</taxon>
        <taxon>Phaseoleae</taxon>
        <taxon>Glycine</taxon>
        <taxon>Glycine subgen. Soja</taxon>
    </lineage>
</organism>
<dbReference type="Pfam" id="PF04564">
    <property type="entry name" value="U-box"/>
    <property type="match status" value="1"/>
</dbReference>
<evidence type="ECO:0000256" key="2">
    <source>
        <dbReference type="ARBA" id="ARBA00004906"/>
    </source>
</evidence>
<evidence type="ECO:0000313" key="10">
    <source>
        <dbReference type="EMBL" id="RZC12481.1"/>
    </source>
</evidence>
<dbReference type="AlphaFoldDB" id="A0A445KP87"/>
<dbReference type="InterPro" id="IPR011989">
    <property type="entry name" value="ARM-like"/>
</dbReference>
<feature type="repeat" description="ARM" evidence="7">
    <location>
        <begin position="255"/>
        <end position="301"/>
    </location>
</feature>
<accession>A0A445KP87</accession>
<dbReference type="InterPro" id="IPR045210">
    <property type="entry name" value="RING-Ubox_PUB"/>
</dbReference>
<dbReference type="GO" id="GO:0016567">
    <property type="term" value="P:protein ubiquitination"/>
    <property type="evidence" value="ECO:0007669"/>
    <property type="project" value="UniProtKB-UniPathway"/>
</dbReference>
<feature type="region of interest" description="Disordered" evidence="8">
    <location>
        <begin position="10"/>
        <end position="30"/>
    </location>
</feature>
<dbReference type="Pfam" id="PF25598">
    <property type="entry name" value="ARM_PUB"/>
    <property type="match status" value="1"/>
</dbReference>
<keyword evidence="4" id="KW-0808">Transferase</keyword>
<dbReference type="InterPro" id="IPR003613">
    <property type="entry name" value="Ubox_domain"/>
</dbReference>
<evidence type="ECO:0000256" key="4">
    <source>
        <dbReference type="ARBA" id="ARBA00022679"/>
    </source>
</evidence>
<evidence type="ECO:0000256" key="3">
    <source>
        <dbReference type="ARBA" id="ARBA00012483"/>
    </source>
</evidence>
<comment type="caution">
    <text evidence="10">The sequence shown here is derived from an EMBL/GenBank/DDBJ whole genome shotgun (WGS) entry which is preliminary data.</text>
</comment>
<dbReference type="SUPFAM" id="SSF57850">
    <property type="entry name" value="RING/U-box"/>
    <property type="match status" value="1"/>
</dbReference>
<comment type="catalytic activity">
    <reaction evidence="1">
        <text>S-ubiquitinyl-[E2 ubiquitin-conjugating enzyme]-L-cysteine + [acceptor protein]-L-lysine = [E2 ubiquitin-conjugating enzyme]-L-cysteine + N(6)-ubiquitinyl-[acceptor protein]-L-lysine.</text>
        <dbReference type="EC" id="2.3.2.27"/>
    </reaction>
</comment>
<dbReference type="SUPFAM" id="SSF48371">
    <property type="entry name" value="ARM repeat"/>
    <property type="match status" value="1"/>
</dbReference>